<dbReference type="RefSeq" id="WP_077718792.1">
    <property type="nucleotide sequence ID" value="NZ_CP019699.1"/>
</dbReference>
<dbReference type="PROSITE" id="PS50893">
    <property type="entry name" value="ABC_TRANSPORTER_2"/>
    <property type="match status" value="1"/>
</dbReference>
<dbReference type="InterPro" id="IPR012046">
    <property type="entry name" value="LytTR_ABC"/>
</dbReference>
<feature type="domain" description="ABC transporter" evidence="2">
    <location>
        <begin position="4"/>
        <end position="228"/>
    </location>
</feature>
<dbReference type="OrthoDB" id="9809318at2"/>
<feature type="domain" description="HTH LytTR-type" evidence="3">
    <location>
        <begin position="247"/>
        <end position="353"/>
    </location>
</feature>
<name>A0A1U9K4K9_9BACL</name>
<dbReference type="Proteomes" id="UP000188603">
    <property type="component" value="Chromosome"/>
</dbReference>
<dbReference type="STRING" id="1471761.B0W44_03490"/>
<dbReference type="InterPro" id="IPR027417">
    <property type="entry name" value="P-loop_NTPase"/>
</dbReference>
<organism evidence="4 5">
    <name type="scientific">Novibacillus thermophilus</name>
    <dbReference type="NCBI Taxonomy" id="1471761"/>
    <lineage>
        <taxon>Bacteria</taxon>
        <taxon>Bacillati</taxon>
        <taxon>Bacillota</taxon>
        <taxon>Bacilli</taxon>
        <taxon>Bacillales</taxon>
        <taxon>Thermoactinomycetaceae</taxon>
        <taxon>Novibacillus</taxon>
    </lineage>
</organism>
<dbReference type="GO" id="GO:0016887">
    <property type="term" value="F:ATP hydrolysis activity"/>
    <property type="evidence" value="ECO:0007669"/>
    <property type="project" value="InterPro"/>
</dbReference>
<evidence type="ECO:0008006" key="6">
    <source>
        <dbReference type="Google" id="ProtNLM"/>
    </source>
</evidence>
<evidence type="ECO:0000259" key="3">
    <source>
        <dbReference type="PROSITE" id="PS50930"/>
    </source>
</evidence>
<protein>
    <recommendedName>
        <fullName evidence="6">Transcriptional regulator</fullName>
    </recommendedName>
</protein>
<dbReference type="KEGG" id="ntr:B0W44_03490"/>
<proteinExistence type="predicted"/>
<dbReference type="GO" id="GO:0003677">
    <property type="term" value="F:DNA binding"/>
    <property type="evidence" value="ECO:0007669"/>
    <property type="project" value="InterPro"/>
</dbReference>
<feature type="region of interest" description="Disordered" evidence="1">
    <location>
        <begin position="212"/>
        <end position="235"/>
    </location>
</feature>
<evidence type="ECO:0000313" key="5">
    <source>
        <dbReference type="Proteomes" id="UP000188603"/>
    </source>
</evidence>
<evidence type="ECO:0000313" key="4">
    <source>
        <dbReference type="EMBL" id="AQS54975.1"/>
    </source>
</evidence>
<accession>A0A1U9K4K9</accession>
<dbReference type="InterPro" id="IPR007492">
    <property type="entry name" value="LytTR_DNA-bd_dom"/>
</dbReference>
<dbReference type="PROSITE" id="PS50930">
    <property type="entry name" value="HTH_LYTTR"/>
    <property type="match status" value="1"/>
</dbReference>
<dbReference type="Gene3D" id="3.40.50.300">
    <property type="entry name" value="P-loop containing nucleotide triphosphate hydrolases"/>
    <property type="match status" value="1"/>
</dbReference>
<keyword evidence="5" id="KW-1185">Reference proteome</keyword>
<gene>
    <name evidence="4" type="ORF">B0W44_03490</name>
</gene>
<dbReference type="InterPro" id="IPR003439">
    <property type="entry name" value="ABC_transporter-like_ATP-bd"/>
</dbReference>
<dbReference type="PANTHER" id="PTHR43038">
    <property type="entry name" value="ATP-BINDING CASSETTE, SUB-FAMILY H, MEMBER 1"/>
    <property type="match status" value="1"/>
</dbReference>
<feature type="compositionally biased region" description="Basic and acidic residues" evidence="1">
    <location>
        <begin position="220"/>
        <end position="235"/>
    </location>
</feature>
<dbReference type="Gene3D" id="2.40.50.1020">
    <property type="entry name" value="LytTr DNA-binding domain"/>
    <property type="match status" value="1"/>
</dbReference>
<dbReference type="GO" id="GO:0005524">
    <property type="term" value="F:ATP binding"/>
    <property type="evidence" value="ECO:0007669"/>
    <property type="project" value="InterPro"/>
</dbReference>
<dbReference type="SMART" id="SM00850">
    <property type="entry name" value="LytTR"/>
    <property type="match status" value="1"/>
</dbReference>
<dbReference type="EMBL" id="CP019699">
    <property type="protein sequence ID" value="AQS54975.1"/>
    <property type="molecule type" value="Genomic_DNA"/>
</dbReference>
<dbReference type="Pfam" id="PF04397">
    <property type="entry name" value="LytTR"/>
    <property type="match status" value="1"/>
</dbReference>
<dbReference type="Pfam" id="PF00005">
    <property type="entry name" value="ABC_tran"/>
    <property type="match status" value="1"/>
</dbReference>
<evidence type="ECO:0000256" key="1">
    <source>
        <dbReference type="SAM" id="MobiDB-lite"/>
    </source>
</evidence>
<sequence>MAVLDIQQLTKTEGNSTLLPPVDLQIHERQCVAIWCRHEIGKALLHLLAGWAPPSEGRIVLQGHLLSENSKNLMKQVGVLFLDDRSYGRLKVKEYLSFFKRLYGVNTPLDDVIQQVGLRDKEGTRCSRLTFSEKRRLHLARCIIHRPALVLLEDPEHNVDMESRAIIRRTIEYLTDSGTAVLLTTPFLEDAISITGDVYRLNEQGLKKIETSDADDDSLNDVKEKDEPTLDSGHDTDMIQPVRLEKVPAKWGDKIILFDPVEIDFVESVEGVSHLHVKGESFPCALTLSDLEFRLNGYGFYRCHRSYVVNLQRVREVVKWTRSSYSLILDDQKKSSIPLSKSNLSELKKTLGF</sequence>
<dbReference type="SUPFAM" id="SSF52540">
    <property type="entry name" value="P-loop containing nucleoside triphosphate hydrolases"/>
    <property type="match status" value="1"/>
</dbReference>
<dbReference type="PANTHER" id="PTHR43038:SF3">
    <property type="entry name" value="ABC TRANSPORTER G FAMILY MEMBER 20 ISOFORM X1"/>
    <property type="match status" value="1"/>
</dbReference>
<evidence type="ECO:0000259" key="2">
    <source>
        <dbReference type="PROSITE" id="PS50893"/>
    </source>
</evidence>
<dbReference type="AlphaFoldDB" id="A0A1U9K4K9"/>
<reference evidence="4 5" key="1">
    <citation type="journal article" date="2015" name="Int. J. Syst. Evol. Microbiol.">
        <title>Novibacillus thermophilus gen. nov., sp. nov., a Gram-staining-negative and moderately thermophilic member of the family Thermoactinomycetaceae.</title>
        <authorList>
            <person name="Yang G."/>
            <person name="Chen J."/>
            <person name="Zhou S."/>
        </authorList>
    </citation>
    <scope>NUCLEOTIDE SEQUENCE [LARGE SCALE GENOMIC DNA]</scope>
    <source>
        <strain evidence="4 5">SG-1</strain>
    </source>
</reference>
<dbReference type="PIRSF" id="PIRSF036612">
    <property type="entry name" value="ABC_ATP_LytTR"/>
    <property type="match status" value="1"/>
</dbReference>